<proteinExistence type="inferred from homology"/>
<dbReference type="Pfam" id="PF08327">
    <property type="entry name" value="AHSA1"/>
    <property type="match status" value="1"/>
</dbReference>
<sequence length="143" mass="15961">MGTLAQKITVETTVNAPIAKVWEQFNAPEHITKWCFASDDWHAPFAENDVRTGGKFKTTMAAKDGSFSFDFGGVYSNVIPENLIEYGMEDGRTVQVTFTDNGDSTTVTEIFDAEQTNPAEMQKSGWQAILDNFKKHVEANQEK</sequence>
<dbReference type="STRING" id="651661.SAMN05660293_03706"/>
<keyword evidence="4" id="KW-1185">Reference proteome</keyword>
<organism evidence="3 4">
    <name type="scientific">Dyadobacter psychrophilus</name>
    <dbReference type="NCBI Taxonomy" id="651661"/>
    <lineage>
        <taxon>Bacteria</taxon>
        <taxon>Pseudomonadati</taxon>
        <taxon>Bacteroidota</taxon>
        <taxon>Cytophagia</taxon>
        <taxon>Cytophagales</taxon>
        <taxon>Spirosomataceae</taxon>
        <taxon>Dyadobacter</taxon>
    </lineage>
</organism>
<dbReference type="EMBL" id="FUZA01000005">
    <property type="protein sequence ID" value="SKC03811.1"/>
    <property type="molecule type" value="Genomic_DNA"/>
</dbReference>
<comment type="similarity">
    <text evidence="1">Belongs to the AHA1 family.</text>
</comment>
<gene>
    <name evidence="3" type="ORF">SAMN05660293_03706</name>
</gene>
<dbReference type="Proteomes" id="UP000190897">
    <property type="component" value="Unassembled WGS sequence"/>
</dbReference>
<dbReference type="SUPFAM" id="SSF55961">
    <property type="entry name" value="Bet v1-like"/>
    <property type="match status" value="1"/>
</dbReference>
<evidence type="ECO:0000256" key="1">
    <source>
        <dbReference type="ARBA" id="ARBA00006817"/>
    </source>
</evidence>
<dbReference type="CDD" id="cd08897">
    <property type="entry name" value="SRPBCC_CalC_Aha1-like_4"/>
    <property type="match status" value="1"/>
</dbReference>
<protein>
    <submittedName>
        <fullName evidence="3">Uncharacterized conserved protein YndB, AHSA1/START domain</fullName>
    </submittedName>
</protein>
<evidence type="ECO:0000259" key="2">
    <source>
        <dbReference type="Pfam" id="PF08327"/>
    </source>
</evidence>
<dbReference type="InterPro" id="IPR013538">
    <property type="entry name" value="ASHA1/2-like_C"/>
</dbReference>
<feature type="domain" description="Activator of Hsp90 ATPase homologue 1/2-like C-terminal" evidence="2">
    <location>
        <begin position="15"/>
        <end position="138"/>
    </location>
</feature>
<dbReference type="Gene3D" id="3.30.530.20">
    <property type="match status" value="1"/>
</dbReference>
<dbReference type="RefSeq" id="WP_082216232.1">
    <property type="nucleotide sequence ID" value="NZ_FUZA01000005.1"/>
</dbReference>
<reference evidence="4" key="1">
    <citation type="submission" date="2017-02" db="EMBL/GenBank/DDBJ databases">
        <authorList>
            <person name="Varghese N."/>
            <person name="Submissions S."/>
        </authorList>
    </citation>
    <scope>NUCLEOTIDE SEQUENCE [LARGE SCALE GENOMIC DNA]</scope>
    <source>
        <strain evidence="4">DSM 22270</strain>
    </source>
</reference>
<dbReference type="OrthoDB" id="384974at2"/>
<dbReference type="InterPro" id="IPR023393">
    <property type="entry name" value="START-like_dom_sf"/>
</dbReference>
<accession>A0A1T5G603</accession>
<dbReference type="AlphaFoldDB" id="A0A1T5G603"/>
<evidence type="ECO:0000313" key="4">
    <source>
        <dbReference type="Proteomes" id="UP000190897"/>
    </source>
</evidence>
<evidence type="ECO:0000313" key="3">
    <source>
        <dbReference type="EMBL" id="SKC03811.1"/>
    </source>
</evidence>
<name>A0A1T5G603_9BACT</name>